<organism evidence="1 2">
    <name type="scientific">Zarea fungicola</name>
    <dbReference type="NCBI Taxonomy" id="93591"/>
    <lineage>
        <taxon>Eukaryota</taxon>
        <taxon>Fungi</taxon>
        <taxon>Dikarya</taxon>
        <taxon>Ascomycota</taxon>
        <taxon>Pezizomycotina</taxon>
        <taxon>Sordariomycetes</taxon>
        <taxon>Hypocreomycetidae</taxon>
        <taxon>Hypocreales</taxon>
        <taxon>Cordycipitaceae</taxon>
        <taxon>Zarea</taxon>
    </lineage>
</organism>
<gene>
    <name evidence="1" type="ORF">NQ176_g1484</name>
</gene>
<accession>A0ACC1NU10</accession>
<dbReference type="Proteomes" id="UP001143910">
    <property type="component" value="Unassembled WGS sequence"/>
</dbReference>
<sequence length="202" mass="23280">MYIDKTFADVTINVSGIEFKAHRSVLAAASPYFEKALQYERTEQNNHNPVPQFIEGAQRAFSFPEENVQAFARVLRYMYVRSYSDQPDGELNTPDDAELTLDVRVYQLADYFGIDDLQLYSLENFKAKIQRLWMSRGFIDCIPVVYALTRDDRCQMRTAVINSIDEHWNELPQDLLKKVVHDGGDFSVELVEKLAASKRVSP</sequence>
<proteinExistence type="predicted"/>
<keyword evidence="2" id="KW-1185">Reference proteome</keyword>
<name>A0ACC1NU10_9HYPO</name>
<comment type="caution">
    <text evidence="1">The sequence shown here is derived from an EMBL/GenBank/DDBJ whole genome shotgun (WGS) entry which is preliminary data.</text>
</comment>
<evidence type="ECO:0000313" key="2">
    <source>
        <dbReference type="Proteomes" id="UP001143910"/>
    </source>
</evidence>
<evidence type="ECO:0000313" key="1">
    <source>
        <dbReference type="EMBL" id="KAJ2982283.1"/>
    </source>
</evidence>
<dbReference type="EMBL" id="JANJQO010000084">
    <property type="protein sequence ID" value="KAJ2982283.1"/>
    <property type="molecule type" value="Genomic_DNA"/>
</dbReference>
<reference evidence="1" key="1">
    <citation type="submission" date="2022-08" db="EMBL/GenBank/DDBJ databases">
        <title>Genome Sequence of Lecanicillium fungicola.</title>
        <authorList>
            <person name="Buettner E."/>
        </authorList>
    </citation>
    <scope>NUCLEOTIDE SEQUENCE</scope>
    <source>
        <strain evidence="1">Babe33</strain>
    </source>
</reference>
<protein>
    <submittedName>
        <fullName evidence="1">Uncharacterized protein</fullName>
    </submittedName>
</protein>